<dbReference type="PROSITE" id="PS51819">
    <property type="entry name" value="VOC"/>
    <property type="match status" value="1"/>
</dbReference>
<dbReference type="InterPro" id="IPR052393">
    <property type="entry name" value="Cadmium-induced_rsp"/>
</dbReference>
<dbReference type="RefSeq" id="WP_343882934.1">
    <property type="nucleotide sequence ID" value="NZ_BAAAFO010000003.1"/>
</dbReference>
<comment type="caution">
    <text evidence="2">The sequence shown here is derived from an EMBL/GenBank/DDBJ whole genome shotgun (WGS) entry which is preliminary data.</text>
</comment>
<evidence type="ECO:0000259" key="1">
    <source>
        <dbReference type="PROSITE" id="PS51819"/>
    </source>
</evidence>
<dbReference type="Proteomes" id="UP001500657">
    <property type="component" value="Unassembled WGS sequence"/>
</dbReference>
<evidence type="ECO:0000313" key="3">
    <source>
        <dbReference type="Proteomes" id="UP001500657"/>
    </source>
</evidence>
<feature type="domain" description="VOC" evidence="1">
    <location>
        <begin position="2"/>
        <end position="116"/>
    </location>
</feature>
<dbReference type="PANTHER" id="PTHR41294:SF1">
    <property type="entry name" value="CADMIUM-INDUCED PROTEIN CADI"/>
    <property type="match status" value="1"/>
</dbReference>
<dbReference type="InterPro" id="IPR049789">
    <property type="entry name" value="ArsI/CadI-like"/>
</dbReference>
<proteinExistence type="predicted"/>
<dbReference type="Pfam" id="PF00903">
    <property type="entry name" value="Glyoxalase"/>
    <property type="match status" value="1"/>
</dbReference>
<dbReference type="PANTHER" id="PTHR41294">
    <property type="entry name" value="CADMIUM-INDUCED PROTEIN CADI"/>
    <property type="match status" value="1"/>
</dbReference>
<dbReference type="InterPro" id="IPR037523">
    <property type="entry name" value="VOC_core"/>
</dbReference>
<gene>
    <name evidence="2" type="ORF">GCM10009126_23240</name>
</gene>
<reference evidence="3" key="1">
    <citation type="journal article" date="2019" name="Int. J. Syst. Evol. Microbiol.">
        <title>The Global Catalogue of Microorganisms (GCM) 10K type strain sequencing project: providing services to taxonomists for standard genome sequencing and annotation.</title>
        <authorList>
            <consortium name="The Broad Institute Genomics Platform"/>
            <consortium name="The Broad Institute Genome Sequencing Center for Infectious Disease"/>
            <person name="Wu L."/>
            <person name="Ma J."/>
        </authorList>
    </citation>
    <scope>NUCLEOTIDE SEQUENCE [LARGE SCALE GENOMIC DNA]</scope>
    <source>
        <strain evidence="3">JCM 16242</strain>
    </source>
</reference>
<dbReference type="SUPFAM" id="SSF54593">
    <property type="entry name" value="Glyoxalase/Bleomycin resistance protein/Dihydroxybiphenyl dioxygenase"/>
    <property type="match status" value="1"/>
</dbReference>
<dbReference type="NCBIfam" id="NF041414">
    <property type="entry name" value="ArsI_CadI_VOC"/>
    <property type="match status" value="1"/>
</dbReference>
<protein>
    <submittedName>
        <fullName evidence="2">ArsI/CadI family heavy metal resistance metalloenzyme</fullName>
    </submittedName>
</protein>
<organism evidence="2 3">
    <name type="scientific">Rhodanobacter caeni</name>
    <dbReference type="NCBI Taxonomy" id="657654"/>
    <lineage>
        <taxon>Bacteria</taxon>
        <taxon>Pseudomonadati</taxon>
        <taxon>Pseudomonadota</taxon>
        <taxon>Gammaproteobacteria</taxon>
        <taxon>Lysobacterales</taxon>
        <taxon>Rhodanobacteraceae</taxon>
        <taxon>Rhodanobacter</taxon>
    </lineage>
</organism>
<name>A0ABP3ED58_9GAMM</name>
<dbReference type="InterPro" id="IPR004360">
    <property type="entry name" value="Glyas_Fos-R_dOase_dom"/>
</dbReference>
<dbReference type="Gene3D" id="3.10.180.10">
    <property type="entry name" value="2,3-Dihydroxybiphenyl 1,2-Dioxygenase, domain 1"/>
    <property type="match status" value="1"/>
</dbReference>
<dbReference type="InterPro" id="IPR029068">
    <property type="entry name" value="Glyas_Bleomycin-R_OHBP_Dase"/>
</dbReference>
<sequence length="156" mass="16615">MKRFHVHLNVARLDDSVRFYTTLFGTAPTVTRPDYAKWMLDDPGVNFAISQRGRQPGIDHLGLQAGDPAELAAIGARLQAADAVALVEKGTTCCYAHSDKFWAEDPQGVRWESFHTHGEATTYTGAPDETGATCCGPATTKPMAAGCGPNAGEGCC</sequence>
<dbReference type="EMBL" id="BAAAFO010000003">
    <property type="protein sequence ID" value="GAA0257385.1"/>
    <property type="molecule type" value="Genomic_DNA"/>
</dbReference>
<keyword evidence="3" id="KW-1185">Reference proteome</keyword>
<accession>A0ABP3ED58</accession>
<evidence type="ECO:0000313" key="2">
    <source>
        <dbReference type="EMBL" id="GAA0257385.1"/>
    </source>
</evidence>